<dbReference type="SUPFAM" id="SSF48208">
    <property type="entry name" value="Six-hairpin glycosidases"/>
    <property type="match status" value="1"/>
</dbReference>
<dbReference type="InterPro" id="IPR008928">
    <property type="entry name" value="6-hairpin_glycosidase_sf"/>
</dbReference>
<dbReference type="RefSeq" id="WP_053399521.1">
    <property type="nucleotide sequence ID" value="NZ_LILC01000002.1"/>
</dbReference>
<dbReference type="STRING" id="284581.AMD01_01010"/>
<dbReference type="AlphaFoldDB" id="A0A0M0LHH4"/>
<keyword evidence="1" id="KW-0812">Transmembrane</keyword>
<dbReference type="GO" id="GO:0005975">
    <property type="term" value="P:carbohydrate metabolic process"/>
    <property type="evidence" value="ECO:0007669"/>
    <property type="project" value="InterPro"/>
</dbReference>
<comment type="caution">
    <text evidence="2">The sequence shown here is derived from an EMBL/GenBank/DDBJ whole genome shotgun (WGS) entry which is preliminary data.</text>
</comment>
<keyword evidence="1" id="KW-1133">Transmembrane helix</keyword>
<keyword evidence="3" id="KW-1185">Reference proteome</keyword>
<protein>
    <recommendedName>
        <fullName evidence="4">Glycoside transferase</fullName>
    </recommendedName>
</protein>
<name>A0A0M0LHH4_9BACI</name>
<dbReference type="InterPro" id="IPR012341">
    <property type="entry name" value="6hp_glycosidase-like_sf"/>
</dbReference>
<sequence>MNKYGVILIVGGVFIILLFSFLHYVPPKRDVITIIESEYMDKEGIIRDYGRKDNVKLLSESLGLYMEYLLLRGDQKRFDQQFDVLMDHFLVLKGSDTFLKWEIAKGVSTNALVDDLRIINVLLRASETFHNVAYRETALKLFQTIQEKQKTSAGYVDFYDWHHEERADTLHLSYLYVQLLTKLDPAMKSSDVYARFRERHASLFYHEYYSYDTHTFKEEHKGEVNLIDQFLIELQLTSIGKRNEAFYKWAKSEMMNDHKLYGRYTKDRHPKPAVSYESSAVYALGTQYFLDNHDQQMAKEFHQRLAKFKLQSQADYDSIHFFDFINYALADWKYQHQ</sequence>
<evidence type="ECO:0000313" key="3">
    <source>
        <dbReference type="Proteomes" id="UP000037558"/>
    </source>
</evidence>
<evidence type="ECO:0008006" key="4">
    <source>
        <dbReference type="Google" id="ProtNLM"/>
    </source>
</evidence>
<reference evidence="3" key="1">
    <citation type="submission" date="2015-08" db="EMBL/GenBank/DDBJ databases">
        <title>Fjat-14210 dsm16467.</title>
        <authorList>
            <person name="Liu B."/>
            <person name="Wang J."/>
            <person name="Zhu Y."/>
            <person name="Liu G."/>
            <person name="Chen Q."/>
            <person name="Chen Z."/>
            <person name="Lan J."/>
            <person name="Che J."/>
            <person name="Ge C."/>
            <person name="Shi H."/>
            <person name="Pan Z."/>
            <person name="Liu X."/>
        </authorList>
    </citation>
    <scope>NUCLEOTIDE SEQUENCE [LARGE SCALE GENOMIC DNA]</scope>
    <source>
        <strain evidence="3">DSM 16467</strain>
    </source>
</reference>
<feature type="transmembrane region" description="Helical" evidence="1">
    <location>
        <begin position="6"/>
        <end position="25"/>
    </location>
</feature>
<gene>
    <name evidence="2" type="ORF">AMD01_01010</name>
</gene>
<dbReference type="Gene3D" id="1.50.10.10">
    <property type="match status" value="1"/>
</dbReference>
<accession>A0A0M0LHH4</accession>
<keyword evidence="1" id="KW-0472">Membrane</keyword>
<evidence type="ECO:0000313" key="2">
    <source>
        <dbReference type="EMBL" id="KOO50367.1"/>
    </source>
</evidence>
<dbReference type="OrthoDB" id="1779554at2"/>
<proteinExistence type="predicted"/>
<dbReference type="PATRIC" id="fig|284581.3.peg.449"/>
<dbReference type="EMBL" id="LILC01000002">
    <property type="protein sequence ID" value="KOO50367.1"/>
    <property type="molecule type" value="Genomic_DNA"/>
</dbReference>
<organism evidence="2 3">
    <name type="scientific">Priestia koreensis</name>
    <dbReference type="NCBI Taxonomy" id="284581"/>
    <lineage>
        <taxon>Bacteria</taxon>
        <taxon>Bacillati</taxon>
        <taxon>Bacillota</taxon>
        <taxon>Bacilli</taxon>
        <taxon>Bacillales</taxon>
        <taxon>Bacillaceae</taxon>
        <taxon>Priestia</taxon>
    </lineage>
</organism>
<dbReference type="Proteomes" id="UP000037558">
    <property type="component" value="Unassembled WGS sequence"/>
</dbReference>
<evidence type="ECO:0000256" key="1">
    <source>
        <dbReference type="SAM" id="Phobius"/>
    </source>
</evidence>